<dbReference type="Proteomes" id="UP000007303">
    <property type="component" value="Unassembled WGS sequence"/>
</dbReference>
<name>Q4SW02_TETNG</name>
<organism evidence="14">
    <name type="scientific">Tetraodon nigroviridis</name>
    <name type="common">Spotted green pufferfish</name>
    <name type="synonym">Chelonodon nigroviridis</name>
    <dbReference type="NCBI Taxonomy" id="99883"/>
    <lineage>
        <taxon>Eukaryota</taxon>
        <taxon>Metazoa</taxon>
        <taxon>Chordata</taxon>
        <taxon>Craniata</taxon>
        <taxon>Vertebrata</taxon>
        <taxon>Euteleostomi</taxon>
        <taxon>Actinopterygii</taxon>
        <taxon>Neopterygii</taxon>
        <taxon>Teleostei</taxon>
        <taxon>Neoteleostei</taxon>
        <taxon>Acanthomorphata</taxon>
        <taxon>Eupercaria</taxon>
        <taxon>Tetraodontiformes</taxon>
        <taxon>Tetradontoidea</taxon>
        <taxon>Tetraodontidae</taxon>
        <taxon>Tetraodon</taxon>
    </lineage>
</organism>
<dbReference type="SMART" id="SM01190">
    <property type="entry name" value="EMP24_GP25L"/>
    <property type="match status" value="1"/>
</dbReference>
<dbReference type="Pfam" id="PF01105">
    <property type="entry name" value="EMP24_GP25L"/>
    <property type="match status" value="1"/>
</dbReference>
<proteinExistence type="inferred from homology"/>
<evidence type="ECO:0000256" key="4">
    <source>
        <dbReference type="ARBA" id="ARBA00007104"/>
    </source>
</evidence>
<dbReference type="GO" id="GO:0033116">
    <property type="term" value="C:endoplasmic reticulum-Golgi intermediate compartment membrane"/>
    <property type="evidence" value="ECO:0007669"/>
    <property type="project" value="UniProtKB-SubCell"/>
</dbReference>
<dbReference type="GeneTree" id="ENSGT00940000158445"/>
<dbReference type="PANTHER" id="PTHR22811">
    <property type="entry name" value="TRANSMEMBRANE EMP24 DOMAIN-CONTAINING PROTEIN"/>
    <property type="match status" value="1"/>
</dbReference>
<evidence type="ECO:0000256" key="3">
    <source>
        <dbReference type="ARBA" id="ARBA00004619"/>
    </source>
</evidence>
<evidence type="ECO:0000313" key="14">
    <source>
        <dbReference type="EMBL" id="CAF95180.1"/>
    </source>
</evidence>
<dbReference type="GO" id="GO:0005789">
    <property type="term" value="C:endoplasmic reticulum membrane"/>
    <property type="evidence" value="ECO:0007669"/>
    <property type="project" value="UniProtKB-SubCell"/>
</dbReference>
<dbReference type="SUPFAM" id="SSF101576">
    <property type="entry name" value="Supernatant protein factor (SPF), C-terminal domain"/>
    <property type="match status" value="1"/>
</dbReference>
<keyword evidence="7" id="KW-0256">Endoplasmic reticulum</keyword>
<sequence length="225" mass="25589">MSVSGVLCLLLACLIQAVDLTLSPGPNQLVDFTFLLPAGRKECFFQPTSKNERIEIEYQVIAGSGLDVSFTLISPSGYKLASDFRQSDGIHMVDSTDEGDYQMCFENKFSKISEKMIFFKVTVSPDRGQYAWDEWLEGAMPETLLDYKLQDLRESMDSVHWNLEQSRQAQSALRAFEARDRHLLEDNLWSVSFWSCINLLVILAVGVTQIFTLRNLFDGPEHVRT</sequence>
<dbReference type="AlphaFoldDB" id="Q4SW02"/>
<dbReference type="STRING" id="99883.ENSTNIP00000008942"/>
<reference evidence="14 16" key="1">
    <citation type="journal article" date="2004" name="Nature">
        <title>Genome duplication in the teleost fish Tetraodon nigroviridis reveals the early vertebrate proto-karyotype.</title>
        <authorList>
            <person name="Jaillon O."/>
            <person name="Aury J.-M."/>
            <person name="Brunet F."/>
            <person name="Petit J.-L."/>
            <person name="Stange-Thomann N."/>
            <person name="Mauceli E."/>
            <person name="Bouneau L."/>
            <person name="Fischer C."/>
            <person name="Ozouf-Costaz C."/>
            <person name="Bernot A."/>
            <person name="Nicaud S."/>
            <person name="Jaffe D."/>
            <person name="Fisher S."/>
            <person name="Lutfalla G."/>
            <person name="Dossat C."/>
            <person name="Segurens B."/>
            <person name="Dasilva C."/>
            <person name="Salanoubat M."/>
            <person name="Levy M."/>
            <person name="Boudet N."/>
            <person name="Castellano S."/>
            <person name="Anthouard V."/>
            <person name="Jubin C."/>
            <person name="Castelli V."/>
            <person name="Katinka M."/>
            <person name="Vacherie B."/>
            <person name="Biemont C."/>
            <person name="Skalli Z."/>
            <person name="Cattolico L."/>
            <person name="Poulain J."/>
            <person name="De Berardinis V."/>
            <person name="Cruaud C."/>
            <person name="Duprat S."/>
            <person name="Brottier P."/>
            <person name="Coutanceau J.-P."/>
            <person name="Gouzy J."/>
            <person name="Parra G."/>
            <person name="Lardier G."/>
            <person name="Chapple C."/>
            <person name="McKernan K.J."/>
            <person name="McEwan P."/>
            <person name="Bosak S."/>
            <person name="Kellis M."/>
            <person name="Volff J.-N."/>
            <person name="Guigo R."/>
            <person name="Zody M.C."/>
            <person name="Mesirov J."/>
            <person name="Lindblad-Toh K."/>
            <person name="Birren B."/>
            <person name="Nusbaum C."/>
            <person name="Kahn D."/>
            <person name="Robinson-Rechavi M."/>
            <person name="Laudet V."/>
            <person name="Schachter V."/>
            <person name="Quetier F."/>
            <person name="Saurin W."/>
            <person name="Scarpelli C."/>
            <person name="Wincker P."/>
            <person name="Lander E.S."/>
            <person name="Weissenbach J."/>
            <person name="Roest Crollius H."/>
        </authorList>
    </citation>
    <scope>NUCLEOTIDE SEQUENCE [LARGE SCALE GENOMIC DNA]</scope>
</reference>
<comment type="similarity">
    <text evidence="4 10">Belongs to the EMP24/GP25L family.</text>
</comment>
<evidence type="ECO:0000256" key="11">
    <source>
        <dbReference type="SAM" id="Phobius"/>
    </source>
</evidence>
<dbReference type="PROSITE" id="PS50866">
    <property type="entry name" value="GOLD"/>
    <property type="match status" value="1"/>
</dbReference>
<protein>
    <submittedName>
        <fullName evidence="14">(spotted green pufferfish) hypothetical protein</fullName>
    </submittedName>
    <submittedName>
        <fullName evidence="15">Transmembrane p24 trafficking protein 1a</fullName>
    </submittedName>
</protein>
<dbReference type="HOGENOM" id="CLU_066963_0_1_1"/>
<keyword evidence="8 11" id="KW-1133">Transmembrane helix</keyword>
<gene>
    <name evidence="14" type="ORF">GSTENG00011722001</name>
</gene>
<evidence type="ECO:0000256" key="7">
    <source>
        <dbReference type="ARBA" id="ARBA00022824"/>
    </source>
</evidence>
<evidence type="ECO:0000256" key="1">
    <source>
        <dbReference type="ARBA" id="ARBA00004115"/>
    </source>
</evidence>
<reference evidence="15" key="3">
    <citation type="submission" date="2025-05" db="UniProtKB">
        <authorList>
            <consortium name="Ensembl"/>
        </authorList>
    </citation>
    <scope>IDENTIFICATION</scope>
</reference>
<evidence type="ECO:0000256" key="9">
    <source>
        <dbReference type="ARBA" id="ARBA00023136"/>
    </source>
</evidence>
<feature type="transmembrane region" description="Helical" evidence="11">
    <location>
        <begin position="188"/>
        <end position="207"/>
    </location>
</feature>
<dbReference type="OrthoDB" id="5976732at2759"/>
<dbReference type="EMBL" id="CAAE01013699">
    <property type="protein sequence ID" value="CAF95180.1"/>
    <property type="molecule type" value="Genomic_DNA"/>
</dbReference>
<reference evidence="14" key="2">
    <citation type="submission" date="2004-02" db="EMBL/GenBank/DDBJ databases">
        <authorList>
            <consortium name="Genoscope"/>
            <consortium name="Whitehead Institute Centre for Genome Research"/>
        </authorList>
    </citation>
    <scope>NUCLEOTIDE SEQUENCE</scope>
</reference>
<feature type="signal peptide" evidence="12">
    <location>
        <begin position="1"/>
        <end position="17"/>
    </location>
</feature>
<evidence type="ECO:0000313" key="15">
    <source>
        <dbReference type="Ensembl" id="ENSTNIP00000008942.1"/>
    </source>
</evidence>
<dbReference type="InterPro" id="IPR015720">
    <property type="entry name" value="Emp24-like"/>
</dbReference>
<keyword evidence="6 12" id="KW-0732">Signal</keyword>
<keyword evidence="9 11" id="KW-0472">Membrane</keyword>
<feature type="domain" description="GOLD" evidence="13">
    <location>
        <begin position="41"/>
        <end position="123"/>
    </location>
</feature>
<evidence type="ECO:0000256" key="10">
    <source>
        <dbReference type="RuleBase" id="RU003827"/>
    </source>
</evidence>
<keyword evidence="5 10" id="KW-0812">Transmembrane</keyword>
<evidence type="ECO:0000256" key="6">
    <source>
        <dbReference type="ARBA" id="ARBA00022729"/>
    </source>
</evidence>
<feature type="chain" id="PRO_5014105120" evidence="12">
    <location>
        <begin position="18"/>
        <end position="225"/>
    </location>
</feature>
<evidence type="ECO:0000259" key="13">
    <source>
        <dbReference type="PROSITE" id="PS50866"/>
    </source>
</evidence>
<evidence type="ECO:0000256" key="5">
    <source>
        <dbReference type="ARBA" id="ARBA00022692"/>
    </source>
</evidence>
<dbReference type="Ensembl" id="ENSTNIT00000009113.1">
    <property type="protein sequence ID" value="ENSTNIP00000008942.1"/>
    <property type="gene ID" value="ENSTNIG00000006194.1"/>
</dbReference>
<evidence type="ECO:0000256" key="8">
    <source>
        <dbReference type="ARBA" id="ARBA00022989"/>
    </source>
</evidence>
<evidence type="ECO:0000313" key="16">
    <source>
        <dbReference type="Proteomes" id="UP000007303"/>
    </source>
</evidence>
<evidence type="ECO:0000256" key="12">
    <source>
        <dbReference type="SAM" id="SignalP"/>
    </source>
</evidence>
<dbReference type="KEGG" id="tng:GSTEN00011722G001"/>
<dbReference type="InterPro" id="IPR036598">
    <property type="entry name" value="GOLD_dom_sf"/>
</dbReference>
<dbReference type="InterPro" id="IPR009038">
    <property type="entry name" value="GOLD_dom"/>
</dbReference>
<dbReference type="OMA" id="IDYQVIH"/>
<comment type="subcellular location">
    <subcellularLocation>
        <location evidence="1">Endoplasmic reticulum membrane</location>
        <topology evidence="1">Single-pass type I membrane protein</topology>
    </subcellularLocation>
    <subcellularLocation>
        <location evidence="2">Endoplasmic reticulum-Golgi intermediate compartment membrane</location>
        <topology evidence="2">Single-pass type I membrane protein</topology>
    </subcellularLocation>
    <subcellularLocation>
        <location evidence="3">Golgi apparatus</location>
        <location evidence="3">cis-Golgi network membrane</location>
        <topology evidence="3">Single-pass type I membrane protein</topology>
    </subcellularLocation>
    <subcellularLocation>
        <location evidence="10">Membrane</location>
        <topology evidence="10">Single-pass type I membrane protein</topology>
    </subcellularLocation>
</comment>
<evidence type="ECO:0000256" key="2">
    <source>
        <dbReference type="ARBA" id="ARBA00004151"/>
    </source>
</evidence>
<keyword evidence="16" id="KW-1185">Reference proteome</keyword>
<dbReference type="GO" id="GO:0005794">
    <property type="term" value="C:Golgi apparatus"/>
    <property type="evidence" value="ECO:0007669"/>
    <property type="project" value="UniProtKB-SubCell"/>
</dbReference>
<accession>Q4SW02</accession>